<feature type="region of interest" description="Disordered" evidence="1">
    <location>
        <begin position="75"/>
        <end position="100"/>
    </location>
</feature>
<accession>A0A4Y2CG38</accession>
<keyword evidence="4" id="KW-1185">Reference proteome</keyword>
<sequence length="100" mass="11182">MQSRPKWQQHRPSLKKGDLVIIQADHLPPLAWSMARILELTPGSDGTPRVANLHTATGPVRRSISRLIRLQVPTSCVPEDGDSRDHQERAHSLVSHLTVK</sequence>
<name>A0A4Y2CG38_ARAVE</name>
<feature type="domain" description="DUF5641" evidence="2">
    <location>
        <begin position="1"/>
        <end position="70"/>
    </location>
</feature>
<comment type="caution">
    <text evidence="3">The sequence shown here is derived from an EMBL/GenBank/DDBJ whole genome shotgun (WGS) entry which is preliminary data.</text>
</comment>
<dbReference type="InterPro" id="IPR040676">
    <property type="entry name" value="DUF5641"/>
</dbReference>
<evidence type="ECO:0000259" key="2">
    <source>
        <dbReference type="Pfam" id="PF18701"/>
    </source>
</evidence>
<gene>
    <name evidence="3" type="ORF">AVEN_108833_1</name>
</gene>
<dbReference type="OrthoDB" id="8052806at2759"/>
<dbReference type="Proteomes" id="UP000499080">
    <property type="component" value="Unassembled WGS sequence"/>
</dbReference>
<reference evidence="3 4" key="1">
    <citation type="journal article" date="2019" name="Sci. Rep.">
        <title>Orb-weaving spider Araneus ventricosus genome elucidates the spidroin gene catalogue.</title>
        <authorList>
            <person name="Kono N."/>
            <person name="Nakamura H."/>
            <person name="Ohtoshi R."/>
            <person name="Moran D.A.P."/>
            <person name="Shinohara A."/>
            <person name="Yoshida Y."/>
            <person name="Fujiwara M."/>
            <person name="Mori M."/>
            <person name="Tomita M."/>
            <person name="Arakawa K."/>
        </authorList>
    </citation>
    <scope>NUCLEOTIDE SEQUENCE [LARGE SCALE GENOMIC DNA]</scope>
</reference>
<dbReference type="Pfam" id="PF18701">
    <property type="entry name" value="DUF5641"/>
    <property type="match status" value="1"/>
</dbReference>
<proteinExistence type="predicted"/>
<organism evidence="3 4">
    <name type="scientific">Araneus ventricosus</name>
    <name type="common">Orbweaver spider</name>
    <name type="synonym">Epeira ventricosa</name>
    <dbReference type="NCBI Taxonomy" id="182803"/>
    <lineage>
        <taxon>Eukaryota</taxon>
        <taxon>Metazoa</taxon>
        <taxon>Ecdysozoa</taxon>
        <taxon>Arthropoda</taxon>
        <taxon>Chelicerata</taxon>
        <taxon>Arachnida</taxon>
        <taxon>Araneae</taxon>
        <taxon>Araneomorphae</taxon>
        <taxon>Entelegynae</taxon>
        <taxon>Araneoidea</taxon>
        <taxon>Araneidae</taxon>
        <taxon>Araneus</taxon>
    </lineage>
</organism>
<dbReference type="AlphaFoldDB" id="A0A4Y2CG38"/>
<protein>
    <recommendedName>
        <fullName evidence="2">DUF5641 domain-containing protein</fullName>
    </recommendedName>
</protein>
<dbReference type="EMBL" id="BGPR01000178">
    <property type="protein sequence ID" value="GBM02295.1"/>
    <property type="molecule type" value="Genomic_DNA"/>
</dbReference>
<evidence type="ECO:0000256" key="1">
    <source>
        <dbReference type="SAM" id="MobiDB-lite"/>
    </source>
</evidence>
<feature type="compositionally biased region" description="Basic and acidic residues" evidence="1">
    <location>
        <begin position="81"/>
        <end position="91"/>
    </location>
</feature>
<evidence type="ECO:0000313" key="3">
    <source>
        <dbReference type="EMBL" id="GBM02295.1"/>
    </source>
</evidence>
<evidence type="ECO:0000313" key="4">
    <source>
        <dbReference type="Proteomes" id="UP000499080"/>
    </source>
</evidence>